<evidence type="ECO:0000256" key="5">
    <source>
        <dbReference type="ARBA" id="ARBA00022827"/>
    </source>
</evidence>
<evidence type="ECO:0000256" key="8">
    <source>
        <dbReference type="ARBA" id="ARBA00023014"/>
    </source>
</evidence>
<keyword evidence="4" id="KW-0479">Metal-binding</keyword>
<dbReference type="Gene3D" id="2.40.30.10">
    <property type="entry name" value="Translation factors"/>
    <property type="match status" value="1"/>
</dbReference>
<evidence type="ECO:0000256" key="6">
    <source>
        <dbReference type="ARBA" id="ARBA00023002"/>
    </source>
</evidence>
<dbReference type="GO" id="GO:0050660">
    <property type="term" value="F:flavin adenine dinucleotide binding"/>
    <property type="evidence" value="ECO:0007669"/>
    <property type="project" value="TreeGrafter"/>
</dbReference>
<comment type="cofactor">
    <cofactor evidence="1">
        <name>FAD</name>
        <dbReference type="ChEBI" id="CHEBI:57692"/>
    </cofactor>
</comment>
<evidence type="ECO:0000256" key="4">
    <source>
        <dbReference type="ARBA" id="ARBA00022723"/>
    </source>
</evidence>
<organism evidence="11 12">
    <name type="scientific">Capnocytophaga gingivalis</name>
    <dbReference type="NCBI Taxonomy" id="1017"/>
    <lineage>
        <taxon>Bacteria</taxon>
        <taxon>Pseudomonadati</taxon>
        <taxon>Bacteroidota</taxon>
        <taxon>Flavobacteriia</taxon>
        <taxon>Flavobacteriales</taxon>
        <taxon>Flavobacteriaceae</taxon>
        <taxon>Capnocytophaga</taxon>
    </lineage>
</organism>
<dbReference type="InterPro" id="IPR008333">
    <property type="entry name" value="Cbr1-like_FAD-bd_dom"/>
</dbReference>
<keyword evidence="2" id="KW-0285">Flavoprotein</keyword>
<dbReference type="InterPro" id="IPR036010">
    <property type="entry name" value="2Fe-2S_ferredoxin-like_sf"/>
</dbReference>
<evidence type="ECO:0000313" key="11">
    <source>
        <dbReference type="EMBL" id="ATA86345.1"/>
    </source>
</evidence>
<dbReference type="SUPFAM" id="SSF54292">
    <property type="entry name" value="2Fe-2S ferredoxin-like"/>
    <property type="match status" value="1"/>
</dbReference>
<dbReference type="InterPro" id="IPR012675">
    <property type="entry name" value="Beta-grasp_dom_sf"/>
</dbReference>
<keyword evidence="8" id="KW-0411">Iron-sulfur</keyword>
<dbReference type="EMBL" id="CP022386">
    <property type="protein sequence ID" value="ATA86345.1"/>
    <property type="molecule type" value="Genomic_DNA"/>
</dbReference>
<dbReference type="Pfam" id="PF00970">
    <property type="entry name" value="FAD_binding_6"/>
    <property type="match status" value="1"/>
</dbReference>
<keyword evidence="3" id="KW-0001">2Fe-2S</keyword>
<evidence type="ECO:0000256" key="2">
    <source>
        <dbReference type="ARBA" id="ARBA00022630"/>
    </source>
</evidence>
<dbReference type="PRINTS" id="PR00371">
    <property type="entry name" value="FPNCR"/>
</dbReference>
<dbReference type="InterPro" id="IPR050415">
    <property type="entry name" value="MRET"/>
</dbReference>
<dbReference type="Pfam" id="PF00175">
    <property type="entry name" value="NAD_binding_1"/>
    <property type="match status" value="1"/>
</dbReference>
<dbReference type="InterPro" id="IPR039261">
    <property type="entry name" value="FNR_nucleotide-bd"/>
</dbReference>
<dbReference type="GO" id="GO:0016491">
    <property type="term" value="F:oxidoreductase activity"/>
    <property type="evidence" value="ECO:0007669"/>
    <property type="project" value="UniProtKB-KW"/>
</dbReference>
<dbReference type="Gene3D" id="3.10.20.30">
    <property type="match status" value="1"/>
</dbReference>
<dbReference type="SUPFAM" id="SSF52343">
    <property type="entry name" value="Ferredoxin reductase-like, C-terminal NADP-linked domain"/>
    <property type="match status" value="1"/>
</dbReference>
<dbReference type="PANTHER" id="PTHR47354">
    <property type="entry name" value="NADH OXIDOREDUCTASE HCR"/>
    <property type="match status" value="1"/>
</dbReference>
<dbReference type="PROSITE" id="PS51085">
    <property type="entry name" value="2FE2S_FER_2"/>
    <property type="match status" value="1"/>
</dbReference>
<dbReference type="GO" id="GO:0046872">
    <property type="term" value="F:metal ion binding"/>
    <property type="evidence" value="ECO:0007669"/>
    <property type="project" value="UniProtKB-KW"/>
</dbReference>
<dbReference type="PANTHER" id="PTHR47354:SF8">
    <property type="entry name" value="1,2-PHENYLACETYL-COA EPOXIDASE, SUBUNIT E"/>
    <property type="match status" value="1"/>
</dbReference>
<name>A0A250FPM2_9FLAO</name>
<gene>
    <name evidence="11" type="ORF">CGC50_03710</name>
</gene>
<dbReference type="GeneID" id="84807667"/>
<evidence type="ECO:0000259" key="10">
    <source>
        <dbReference type="PROSITE" id="PS51384"/>
    </source>
</evidence>
<dbReference type="Proteomes" id="UP000217250">
    <property type="component" value="Chromosome"/>
</dbReference>
<keyword evidence="5" id="KW-0274">FAD</keyword>
<sequence length="342" mass="38441">MKSVSLAVSQIERVTADSVKISFVIPQELKFSFDFFAGQYISLEKEIEGKLVRRAYSICSSPYEDVISVAIKQIPNGLFSTYACEQLQVGDLLEVFPPEGKFAYIPEISPENLGLFAAGSGITPMLSIIKVALERTTCKILLAYGNRTPQTTMFAPEIEQLHRQYPDRFFVQYVYSKSHEKNALFGHIDPAMVHHLLESKYQEVDFGRFYICGPQLMVEAVRDELQKNYEKKKIHTELFTVTEAPKKEYKGTAEITVRLGGKEQILTIERKPTILSELLSKGLDVSYSCLTGACSSCIGKVTEGSAEMDNNQVLSQEEVEKGMILTCQAHPTSSHIKVEYNY</sequence>
<dbReference type="RefSeq" id="WP_095909735.1">
    <property type="nucleotide sequence ID" value="NZ_CAJPPZ010000037.1"/>
</dbReference>
<evidence type="ECO:0000313" key="12">
    <source>
        <dbReference type="Proteomes" id="UP000217250"/>
    </source>
</evidence>
<keyword evidence="6" id="KW-0560">Oxidoreductase</keyword>
<proteinExistence type="predicted"/>
<dbReference type="AlphaFoldDB" id="A0A250FPM2"/>
<feature type="domain" description="FAD-binding FR-type" evidence="10">
    <location>
        <begin position="1"/>
        <end position="105"/>
    </location>
</feature>
<dbReference type="PROSITE" id="PS51384">
    <property type="entry name" value="FAD_FR"/>
    <property type="match status" value="1"/>
</dbReference>
<dbReference type="KEGG" id="cgh:CGC50_03710"/>
<evidence type="ECO:0000256" key="3">
    <source>
        <dbReference type="ARBA" id="ARBA00022714"/>
    </source>
</evidence>
<dbReference type="InterPro" id="IPR017927">
    <property type="entry name" value="FAD-bd_FR_type"/>
</dbReference>
<dbReference type="InterPro" id="IPR001709">
    <property type="entry name" value="Flavoprot_Pyr_Nucl_cyt_Rdtase"/>
</dbReference>
<dbReference type="Pfam" id="PF00111">
    <property type="entry name" value="Fer2"/>
    <property type="match status" value="1"/>
</dbReference>
<dbReference type="SUPFAM" id="SSF63380">
    <property type="entry name" value="Riboflavin synthase domain-like"/>
    <property type="match status" value="1"/>
</dbReference>
<dbReference type="InterPro" id="IPR006058">
    <property type="entry name" value="2Fe2S_fd_BS"/>
</dbReference>
<dbReference type="InterPro" id="IPR001041">
    <property type="entry name" value="2Fe-2S_ferredoxin-type"/>
</dbReference>
<protein>
    <submittedName>
        <fullName evidence="11">Phenylacetic acid degradation protein PaaE</fullName>
    </submittedName>
</protein>
<feature type="domain" description="2Fe-2S ferredoxin-type" evidence="9">
    <location>
        <begin position="253"/>
        <end position="342"/>
    </location>
</feature>
<dbReference type="PROSITE" id="PS00197">
    <property type="entry name" value="2FE2S_FER_1"/>
    <property type="match status" value="1"/>
</dbReference>
<dbReference type="PRINTS" id="PR00406">
    <property type="entry name" value="CYTB5RDTASE"/>
</dbReference>
<dbReference type="CDD" id="cd06214">
    <property type="entry name" value="PA_degradation_oxidoreductase_like"/>
    <property type="match status" value="1"/>
</dbReference>
<evidence type="ECO:0000256" key="7">
    <source>
        <dbReference type="ARBA" id="ARBA00023004"/>
    </source>
</evidence>
<dbReference type="OrthoDB" id="9789468at2"/>
<dbReference type="InterPro" id="IPR017938">
    <property type="entry name" value="Riboflavin_synthase-like_b-brl"/>
</dbReference>
<keyword evidence="7" id="KW-0408">Iron</keyword>
<dbReference type="GO" id="GO:0051537">
    <property type="term" value="F:2 iron, 2 sulfur cluster binding"/>
    <property type="evidence" value="ECO:0007669"/>
    <property type="project" value="UniProtKB-KW"/>
</dbReference>
<dbReference type="Gene3D" id="3.40.50.80">
    <property type="entry name" value="Nucleotide-binding domain of ferredoxin-NADP reductase (FNR) module"/>
    <property type="match status" value="1"/>
</dbReference>
<dbReference type="CDD" id="cd00207">
    <property type="entry name" value="fer2"/>
    <property type="match status" value="1"/>
</dbReference>
<dbReference type="InterPro" id="IPR001433">
    <property type="entry name" value="OxRdtase_FAD/NAD-bd"/>
</dbReference>
<reference evidence="12" key="1">
    <citation type="submission" date="2017-06" db="EMBL/GenBank/DDBJ databases">
        <title>Capnocytophaga spp. assemblies.</title>
        <authorList>
            <person name="Gulvik C.A."/>
        </authorList>
    </citation>
    <scope>NUCLEOTIDE SEQUENCE [LARGE SCALE GENOMIC DNA]</scope>
    <source>
        <strain evidence="12">H1496</strain>
    </source>
</reference>
<evidence type="ECO:0000256" key="1">
    <source>
        <dbReference type="ARBA" id="ARBA00001974"/>
    </source>
</evidence>
<evidence type="ECO:0000259" key="9">
    <source>
        <dbReference type="PROSITE" id="PS51085"/>
    </source>
</evidence>
<accession>A0A250FPM2</accession>